<name>A0ABN7XD05_GIGMA</name>
<comment type="caution">
    <text evidence="1">The sequence shown here is derived from an EMBL/GenBank/DDBJ whole genome shotgun (WGS) entry which is preliminary data.</text>
</comment>
<dbReference type="Proteomes" id="UP000789901">
    <property type="component" value="Unassembled WGS sequence"/>
</dbReference>
<evidence type="ECO:0000313" key="1">
    <source>
        <dbReference type="EMBL" id="CAG8852905.1"/>
    </source>
</evidence>
<gene>
    <name evidence="1" type="ORF">GMARGA_LOCUS41726</name>
</gene>
<accession>A0ABN7XD05</accession>
<proteinExistence type="predicted"/>
<feature type="non-terminal residue" evidence="1">
    <location>
        <position position="61"/>
    </location>
</feature>
<organism evidence="1 2">
    <name type="scientific">Gigaspora margarita</name>
    <dbReference type="NCBI Taxonomy" id="4874"/>
    <lineage>
        <taxon>Eukaryota</taxon>
        <taxon>Fungi</taxon>
        <taxon>Fungi incertae sedis</taxon>
        <taxon>Mucoromycota</taxon>
        <taxon>Glomeromycotina</taxon>
        <taxon>Glomeromycetes</taxon>
        <taxon>Diversisporales</taxon>
        <taxon>Gigasporaceae</taxon>
        <taxon>Gigaspora</taxon>
    </lineage>
</organism>
<feature type="non-terminal residue" evidence="1">
    <location>
        <position position="1"/>
    </location>
</feature>
<reference evidence="1 2" key="1">
    <citation type="submission" date="2021-06" db="EMBL/GenBank/DDBJ databases">
        <authorList>
            <person name="Kallberg Y."/>
            <person name="Tangrot J."/>
            <person name="Rosling A."/>
        </authorList>
    </citation>
    <scope>NUCLEOTIDE SEQUENCE [LARGE SCALE GENOMIC DNA]</scope>
    <source>
        <strain evidence="1 2">120-4 pot B 10/14</strain>
    </source>
</reference>
<evidence type="ECO:0000313" key="2">
    <source>
        <dbReference type="Proteomes" id="UP000789901"/>
    </source>
</evidence>
<sequence length="61" mass="7179">PDDWTVCLTKGIKDEKKTFNLGEMTEIQRGQMQALLDKYQDVFAYEPAQLRRTTIVQHEIH</sequence>
<keyword evidence="2" id="KW-1185">Reference proteome</keyword>
<protein>
    <submittedName>
        <fullName evidence="1">43925_t:CDS:1</fullName>
    </submittedName>
</protein>
<dbReference type="EMBL" id="CAJVQB010117602">
    <property type="protein sequence ID" value="CAG8852905.1"/>
    <property type="molecule type" value="Genomic_DNA"/>
</dbReference>